<dbReference type="KEGG" id="hbs:IPV69_12890"/>
<dbReference type="Proteomes" id="UP000593765">
    <property type="component" value="Chromosome"/>
</dbReference>
<dbReference type="GO" id="GO:0006167">
    <property type="term" value="P:AMP biosynthetic process"/>
    <property type="evidence" value="ECO:0007669"/>
    <property type="project" value="TreeGrafter"/>
</dbReference>
<dbReference type="PANTHER" id="PTHR21340:SF0">
    <property type="entry name" value="BIS(5'-NUCLEOSYL)-TETRAPHOSPHATASE [ASYMMETRICAL]"/>
    <property type="match status" value="1"/>
</dbReference>
<keyword evidence="8" id="KW-1185">Reference proteome</keyword>
<dbReference type="RefSeq" id="WP_206295524.1">
    <property type="nucleotide sequence ID" value="NZ_CP063458.1"/>
</dbReference>
<dbReference type="InterPro" id="IPR051325">
    <property type="entry name" value="Nudix_hydrolase_domain"/>
</dbReference>
<dbReference type="CDD" id="cd03428">
    <property type="entry name" value="NUDIX_Ap4A_Nudt2"/>
    <property type="match status" value="1"/>
</dbReference>
<keyword evidence="3" id="KW-0547">Nucleotide-binding</keyword>
<evidence type="ECO:0000259" key="6">
    <source>
        <dbReference type="PROSITE" id="PS51462"/>
    </source>
</evidence>
<dbReference type="SUPFAM" id="SSF55811">
    <property type="entry name" value="Nudix"/>
    <property type="match status" value="1"/>
</dbReference>
<dbReference type="InterPro" id="IPR000086">
    <property type="entry name" value="NUDIX_hydrolase_dom"/>
</dbReference>
<organism evidence="7 8">
    <name type="scientific">Humisphaera borealis</name>
    <dbReference type="NCBI Taxonomy" id="2807512"/>
    <lineage>
        <taxon>Bacteria</taxon>
        <taxon>Pseudomonadati</taxon>
        <taxon>Planctomycetota</taxon>
        <taxon>Phycisphaerae</taxon>
        <taxon>Tepidisphaerales</taxon>
        <taxon>Tepidisphaeraceae</taxon>
        <taxon>Humisphaera</taxon>
    </lineage>
</organism>
<dbReference type="GO" id="GO:0004081">
    <property type="term" value="F:bis(5'-nucleosyl)-tetraphosphatase (asymmetrical) activity"/>
    <property type="evidence" value="ECO:0007669"/>
    <property type="project" value="TreeGrafter"/>
</dbReference>
<reference evidence="7 8" key="1">
    <citation type="submission" date="2020-10" db="EMBL/GenBank/DDBJ databases">
        <title>Wide distribution of Phycisphaera-like planctomycetes from WD2101 soil group in peatlands and genome analysis of the first cultivated representative.</title>
        <authorList>
            <person name="Dedysh S.N."/>
            <person name="Beletsky A.V."/>
            <person name="Ivanova A."/>
            <person name="Kulichevskaya I.S."/>
            <person name="Suzina N.E."/>
            <person name="Philippov D.A."/>
            <person name="Rakitin A.L."/>
            <person name="Mardanov A.V."/>
            <person name="Ravin N.V."/>
        </authorList>
    </citation>
    <scope>NUCLEOTIDE SEQUENCE [LARGE SCALE GENOMIC DNA]</scope>
    <source>
        <strain evidence="7 8">M1803</strain>
    </source>
</reference>
<keyword evidence="4" id="KW-0378">Hydrolase</keyword>
<proteinExistence type="inferred from homology"/>
<sequence length="145" mass="16408">MPATTERSAGFILFHRKSEGADGEVRYLLLDYGGHWDFAKGHVEPGESDMQAALRELAEETHIRQVAAVPGFAREISYFFRHRKRGLVQKSVVFFLAESATDQVILSDEHVGHDWLLAAEALHRVTYANARAVLRDADAFLRRED</sequence>
<gene>
    <name evidence="7" type="ORF">IPV69_12890</name>
</gene>
<evidence type="ECO:0000256" key="2">
    <source>
        <dbReference type="ARBA" id="ARBA00018911"/>
    </source>
</evidence>
<accession>A0A7M2X417</accession>
<dbReference type="GO" id="GO:0000166">
    <property type="term" value="F:nucleotide binding"/>
    <property type="evidence" value="ECO:0007669"/>
    <property type="project" value="UniProtKB-KW"/>
</dbReference>
<dbReference type="InterPro" id="IPR003565">
    <property type="entry name" value="Tetra_PHTase"/>
</dbReference>
<name>A0A7M2X417_9BACT</name>
<dbReference type="InterPro" id="IPR020084">
    <property type="entry name" value="NUDIX_hydrolase_CS"/>
</dbReference>
<dbReference type="GO" id="GO:0006754">
    <property type="term" value="P:ATP biosynthetic process"/>
    <property type="evidence" value="ECO:0007669"/>
    <property type="project" value="TreeGrafter"/>
</dbReference>
<evidence type="ECO:0000256" key="5">
    <source>
        <dbReference type="ARBA" id="ARBA00032644"/>
    </source>
</evidence>
<dbReference type="Pfam" id="PF00293">
    <property type="entry name" value="NUDIX"/>
    <property type="match status" value="1"/>
</dbReference>
<comment type="similarity">
    <text evidence="1">Belongs to the Nudix hydrolase family.</text>
</comment>
<evidence type="ECO:0000256" key="3">
    <source>
        <dbReference type="ARBA" id="ARBA00022741"/>
    </source>
</evidence>
<dbReference type="Gene3D" id="3.90.79.10">
    <property type="entry name" value="Nucleoside Triphosphate Pyrophosphohydrolase"/>
    <property type="match status" value="1"/>
</dbReference>
<dbReference type="EMBL" id="CP063458">
    <property type="protein sequence ID" value="QOV92192.1"/>
    <property type="molecule type" value="Genomic_DNA"/>
</dbReference>
<evidence type="ECO:0000256" key="1">
    <source>
        <dbReference type="ARBA" id="ARBA00005582"/>
    </source>
</evidence>
<evidence type="ECO:0000256" key="4">
    <source>
        <dbReference type="ARBA" id="ARBA00022801"/>
    </source>
</evidence>
<dbReference type="AlphaFoldDB" id="A0A7M2X417"/>
<evidence type="ECO:0000313" key="8">
    <source>
        <dbReference type="Proteomes" id="UP000593765"/>
    </source>
</evidence>
<dbReference type="PANTHER" id="PTHR21340">
    <property type="entry name" value="DIADENOSINE 5,5-P1,P4-TETRAPHOSPHATE PYROPHOSPHOHYDROLASE MUTT"/>
    <property type="match status" value="1"/>
</dbReference>
<feature type="domain" description="Nudix hydrolase" evidence="6">
    <location>
        <begin position="4"/>
        <end position="138"/>
    </location>
</feature>
<protein>
    <recommendedName>
        <fullName evidence="2">Bis(5'-nucleosyl)-tetraphosphatase [asymmetrical]</fullName>
    </recommendedName>
    <alternativeName>
        <fullName evidence="5">Diadenosine 5',5'''-P1,P4-tetraphosphate asymmetrical hydrolase</fullName>
    </alternativeName>
</protein>
<dbReference type="PROSITE" id="PS51462">
    <property type="entry name" value="NUDIX"/>
    <property type="match status" value="1"/>
</dbReference>
<dbReference type="PROSITE" id="PS00893">
    <property type="entry name" value="NUDIX_BOX"/>
    <property type="match status" value="1"/>
</dbReference>
<dbReference type="InterPro" id="IPR015797">
    <property type="entry name" value="NUDIX_hydrolase-like_dom_sf"/>
</dbReference>
<evidence type="ECO:0000313" key="7">
    <source>
        <dbReference type="EMBL" id="QOV92192.1"/>
    </source>
</evidence>